<evidence type="ECO:0000256" key="2">
    <source>
        <dbReference type="SAM" id="Phobius"/>
    </source>
</evidence>
<name>A0AAF1BW51_9CORY</name>
<dbReference type="AlphaFoldDB" id="A0AAF1BW51"/>
<protein>
    <submittedName>
        <fullName evidence="3">Uncharacterized protein</fullName>
    </submittedName>
</protein>
<dbReference type="KEGG" id="cpyr:CYJ47_12570"/>
<feature type="transmembrane region" description="Helical" evidence="2">
    <location>
        <begin position="21"/>
        <end position="41"/>
    </location>
</feature>
<gene>
    <name evidence="3" type="ORF">CYJ47_12570</name>
</gene>
<keyword evidence="2" id="KW-0472">Membrane</keyword>
<dbReference type="EMBL" id="CP136958">
    <property type="protein sequence ID" value="WOT02062.1"/>
    <property type="molecule type" value="Genomic_DNA"/>
</dbReference>
<dbReference type="RefSeq" id="WP_101678159.1">
    <property type="nucleotide sequence ID" value="NZ_CAMYCO010000021.1"/>
</dbReference>
<sequence>MNNYTYVDESGRHMGGRWRTVAIALGVIIALTLAGILAWLMTHRSHAVVAEPTTVTSSNTASSVATSSEATTSTEAQDAPTEYTTDEKCGNQAQAVLSNYTSPAQLYCDGNWMYAGDYPSDHQSLYYWTEAGWKSYDTDGTTGIADYPCYKPTSLKAHGIPDRLTSMLTVCEPESSGTADDEFAWLGPGVQCDGRYILIVESVLVGPGENLFDKAAAGQQKWPGSSVTSGSACSSMRSTVDGKDVYAIYYDAGHSVDKVCALKAKYGGNARSMNNAGDFSDPC</sequence>
<keyword evidence="2" id="KW-1133">Transmembrane helix</keyword>
<evidence type="ECO:0000313" key="4">
    <source>
        <dbReference type="Proteomes" id="UP000234560"/>
    </source>
</evidence>
<proteinExistence type="predicted"/>
<feature type="region of interest" description="Disordered" evidence="1">
    <location>
        <begin position="52"/>
        <end position="83"/>
    </location>
</feature>
<reference evidence="3" key="1">
    <citation type="submission" date="2017-12" db="EMBL/GenBank/DDBJ databases">
        <authorList>
            <person name="Thomas-White K."/>
            <person name="Wolfe A.J."/>
        </authorList>
    </citation>
    <scope>NUCLEOTIDE SEQUENCE</scope>
    <source>
        <strain evidence="3">UMB0763</strain>
    </source>
</reference>
<organism evidence="3 4">
    <name type="scientific">Corynebacterium pyruviciproducens</name>
    <dbReference type="NCBI Taxonomy" id="598660"/>
    <lineage>
        <taxon>Bacteria</taxon>
        <taxon>Bacillati</taxon>
        <taxon>Actinomycetota</taxon>
        <taxon>Actinomycetes</taxon>
        <taxon>Mycobacteriales</taxon>
        <taxon>Corynebacteriaceae</taxon>
        <taxon>Corynebacterium</taxon>
    </lineage>
</organism>
<accession>A0AAF1BW51</accession>
<evidence type="ECO:0000256" key="1">
    <source>
        <dbReference type="SAM" id="MobiDB-lite"/>
    </source>
</evidence>
<dbReference type="Proteomes" id="UP000234560">
    <property type="component" value="Chromosome"/>
</dbReference>
<feature type="compositionally biased region" description="Low complexity" evidence="1">
    <location>
        <begin position="53"/>
        <end position="76"/>
    </location>
</feature>
<evidence type="ECO:0000313" key="3">
    <source>
        <dbReference type="EMBL" id="WOT02062.1"/>
    </source>
</evidence>
<reference evidence="3" key="2">
    <citation type="submission" date="2023-10" db="EMBL/GenBank/DDBJ databases">
        <authorList>
            <person name="Choi B."/>
        </authorList>
    </citation>
    <scope>NUCLEOTIDE SEQUENCE</scope>
    <source>
        <strain evidence="3">UMB0763</strain>
    </source>
</reference>
<keyword evidence="2" id="KW-0812">Transmembrane</keyword>